<dbReference type="Pfam" id="PF05226">
    <property type="entry name" value="CHASE2"/>
    <property type="match status" value="1"/>
</dbReference>
<feature type="transmembrane region" description="Helical" evidence="8">
    <location>
        <begin position="12"/>
        <end position="30"/>
    </location>
</feature>
<accession>A0A1B9F5G9</accession>
<dbReference type="CDD" id="cd07302">
    <property type="entry name" value="CHD"/>
    <property type="match status" value="1"/>
</dbReference>
<dbReference type="InterPro" id="IPR050697">
    <property type="entry name" value="Adenylyl/Guanylyl_Cyclase_3/4"/>
</dbReference>
<dbReference type="SMART" id="SM00044">
    <property type="entry name" value="CYCc"/>
    <property type="match status" value="1"/>
</dbReference>
<dbReference type="SUPFAM" id="SSF48452">
    <property type="entry name" value="TPR-like"/>
    <property type="match status" value="1"/>
</dbReference>
<keyword evidence="5 8" id="KW-1133">Transmembrane helix</keyword>
<dbReference type="PANTHER" id="PTHR43081:SF1">
    <property type="entry name" value="ADENYLATE CYCLASE, TERMINAL-DIFFERENTIATION SPECIFIC"/>
    <property type="match status" value="1"/>
</dbReference>
<evidence type="ECO:0000256" key="3">
    <source>
        <dbReference type="ARBA" id="ARBA00022475"/>
    </source>
</evidence>
<dbReference type="GO" id="GO:0006171">
    <property type="term" value="P:cAMP biosynthetic process"/>
    <property type="evidence" value="ECO:0007669"/>
    <property type="project" value="TreeGrafter"/>
</dbReference>
<dbReference type="PROSITE" id="PS50125">
    <property type="entry name" value="GUANYLATE_CYCLASE_2"/>
    <property type="match status" value="1"/>
</dbReference>
<dbReference type="SMART" id="SM00028">
    <property type="entry name" value="TPR"/>
    <property type="match status" value="1"/>
</dbReference>
<proteinExistence type="inferred from homology"/>
<dbReference type="InterPro" id="IPR007890">
    <property type="entry name" value="CHASE2"/>
</dbReference>
<dbReference type="InterPro" id="IPR001054">
    <property type="entry name" value="A/G_cyclase"/>
</dbReference>
<protein>
    <submittedName>
        <fullName evidence="10">Adenylate cyclase</fullName>
    </submittedName>
</protein>
<dbReference type="InterPro" id="IPR011990">
    <property type="entry name" value="TPR-like_helical_dom_sf"/>
</dbReference>
<dbReference type="InterPro" id="IPR029787">
    <property type="entry name" value="Nucleotide_cyclase"/>
</dbReference>
<comment type="subcellular location">
    <subcellularLocation>
        <location evidence="1">Cell envelope</location>
    </subcellularLocation>
</comment>
<dbReference type="EMBL" id="MAGO01000006">
    <property type="protein sequence ID" value="OCC15166.1"/>
    <property type="molecule type" value="Genomic_DNA"/>
</dbReference>
<keyword evidence="4 8" id="KW-0812">Transmembrane</keyword>
<dbReference type="GO" id="GO:0030313">
    <property type="term" value="C:cell envelope"/>
    <property type="evidence" value="ECO:0007669"/>
    <property type="project" value="UniProtKB-SubCell"/>
</dbReference>
<dbReference type="OrthoDB" id="9806735at2"/>
<evidence type="ECO:0000313" key="10">
    <source>
        <dbReference type="EMBL" id="OCC15166.1"/>
    </source>
</evidence>
<feature type="domain" description="Guanylate cyclase" evidence="9">
    <location>
        <begin position="419"/>
        <end position="551"/>
    </location>
</feature>
<dbReference type="Proteomes" id="UP000093080">
    <property type="component" value="Unassembled WGS sequence"/>
</dbReference>
<keyword evidence="6 8" id="KW-0472">Membrane</keyword>
<keyword evidence="7" id="KW-0802">TPR repeat</keyword>
<evidence type="ECO:0000259" key="9">
    <source>
        <dbReference type="PROSITE" id="PS50125"/>
    </source>
</evidence>
<comment type="similarity">
    <text evidence="2">Belongs to the adenylyl cyclase class-3 family.</text>
</comment>
<feature type="repeat" description="TPR" evidence="7">
    <location>
        <begin position="610"/>
        <end position="643"/>
    </location>
</feature>
<evidence type="ECO:0000256" key="1">
    <source>
        <dbReference type="ARBA" id="ARBA00004196"/>
    </source>
</evidence>
<dbReference type="RefSeq" id="WP_067617839.1">
    <property type="nucleotide sequence ID" value="NZ_MAGO01000006.1"/>
</dbReference>
<evidence type="ECO:0000256" key="8">
    <source>
        <dbReference type="SAM" id="Phobius"/>
    </source>
</evidence>
<dbReference type="InterPro" id="IPR019734">
    <property type="entry name" value="TPR_rpt"/>
</dbReference>
<evidence type="ECO:0000256" key="7">
    <source>
        <dbReference type="PROSITE-ProRule" id="PRU00339"/>
    </source>
</evidence>
<keyword evidence="11" id="KW-1185">Reference proteome</keyword>
<sequence>MAIQLTHWSLKRLIYLKIGILVPIITLIFAPTTKLGEITNLAWIDLLFTLRGIKSPPRDIVIVAIDEPSFQYLGRQWPWPRSLHGRLVRKLKKAGAKVIAFDIMFTEPSRYPNDDKTFAQDLAYAGNVILGASITQVQREGYTQIFFTDPLEILSRASAQTGLVNFFPDPDGIIRHGRLFISEYPSLAYATYFQQKKSIKNRSTNYNPEKNPFLIDFSGPSGVIKTVSYYQALNMEEFLPKNFFKDKIVFVGFASEAAVEVSRGAVDAFPTPFFRFSKKAMFGVEIHANALNTILSGFPLREIDFKWLKFIYALIALVPLFVRRYPLMLTGTVAALICTMIFTSVSLFFYKGLVLNIGVALLATIFGGLWWGLSGYLLTFEEKKEIRRAFDRYVPRAVIEEILKNPQLLHLGGHKTELTVLFADIRGFTSLSETLDPEQLVYLLNNYLDHMTERVFKNHGLLDKYIGDAIMAVFGAPVPRDDHAYRACKTALEMLSCLEMVGSIWEKRGLKRPKIGIGINTGQMVIGNFGSHRRFDYTVIGDEVNLASRLEGLNKLYGTSIIIGENTQRYVDKKFLFRELDLVRVKGKKLPVRIFELIKEGEADSELTTLLSKFNKALEYYRKGNWSKALEAFQEILTIKPNDGPSKLFFSRCEILLKNPPKTWDGIWTMKTK</sequence>
<dbReference type="SUPFAM" id="SSF55073">
    <property type="entry name" value="Nucleotide cyclase"/>
    <property type="match status" value="1"/>
</dbReference>
<evidence type="ECO:0000256" key="2">
    <source>
        <dbReference type="ARBA" id="ARBA00005381"/>
    </source>
</evidence>
<dbReference type="Pfam" id="PF00211">
    <property type="entry name" value="Guanylate_cyc"/>
    <property type="match status" value="1"/>
</dbReference>
<dbReference type="PANTHER" id="PTHR43081">
    <property type="entry name" value="ADENYLATE CYCLASE, TERMINAL-DIFFERENTIATION SPECIFIC-RELATED"/>
    <property type="match status" value="1"/>
</dbReference>
<dbReference type="GO" id="GO:0004016">
    <property type="term" value="F:adenylate cyclase activity"/>
    <property type="evidence" value="ECO:0007669"/>
    <property type="project" value="UniProtKB-ARBA"/>
</dbReference>
<feature type="transmembrane region" description="Helical" evidence="8">
    <location>
        <begin position="355"/>
        <end position="378"/>
    </location>
</feature>
<dbReference type="SMART" id="SM01080">
    <property type="entry name" value="CHASE2"/>
    <property type="match status" value="1"/>
</dbReference>
<gene>
    <name evidence="10" type="ORF">DBT_1286</name>
</gene>
<organism evidence="10 11">
    <name type="scientific">Dissulfuribacter thermophilus</name>
    <dbReference type="NCBI Taxonomy" id="1156395"/>
    <lineage>
        <taxon>Bacteria</taxon>
        <taxon>Pseudomonadati</taxon>
        <taxon>Thermodesulfobacteriota</taxon>
        <taxon>Dissulfuribacteria</taxon>
        <taxon>Dissulfuribacterales</taxon>
        <taxon>Dissulfuribacteraceae</taxon>
        <taxon>Dissulfuribacter</taxon>
    </lineage>
</organism>
<name>A0A1B9F5G9_9BACT</name>
<dbReference type="Gene3D" id="3.30.70.1230">
    <property type="entry name" value="Nucleotide cyclase"/>
    <property type="match status" value="1"/>
</dbReference>
<evidence type="ECO:0000256" key="6">
    <source>
        <dbReference type="ARBA" id="ARBA00023136"/>
    </source>
</evidence>
<feature type="transmembrane region" description="Helical" evidence="8">
    <location>
        <begin position="329"/>
        <end position="349"/>
    </location>
</feature>
<dbReference type="AlphaFoldDB" id="A0A1B9F5G9"/>
<keyword evidence="3" id="KW-1003">Cell membrane</keyword>
<evidence type="ECO:0000313" key="11">
    <source>
        <dbReference type="Proteomes" id="UP000093080"/>
    </source>
</evidence>
<dbReference type="STRING" id="1156395.DBT_1286"/>
<dbReference type="FunFam" id="3.30.70.1230:FF:000016">
    <property type="entry name" value="Adenylate/guanylate cyclase domain-containing protein"/>
    <property type="match status" value="1"/>
</dbReference>
<dbReference type="GO" id="GO:0035556">
    <property type="term" value="P:intracellular signal transduction"/>
    <property type="evidence" value="ECO:0007669"/>
    <property type="project" value="InterPro"/>
</dbReference>
<evidence type="ECO:0000256" key="4">
    <source>
        <dbReference type="ARBA" id="ARBA00022692"/>
    </source>
</evidence>
<evidence type="ECO:0000256" key="5">
    <source>
        <dbReference type="ARBA" id="ARBA00022989"/>
    </source>
</evidence>
<comment type="caution">
    <text evidence="10">The sequence shown here is derived from an EMBL/GenBank/DDBJ whole genome shotgun (WGS) entry which is preliminary data.</text>
</comment>
<reference evidence="10 11" key="1">
    <citation type="submission" date="2016-06" db="EMBL/GenBank/DDBJ databases">
        <title>Respiratory ammonification of nitrate coupled to the oxidation of elemental sulfur in deep-sea autotrophic thermophilic bacteria.</title>
        <authorList>
            <person name="Slobodkina G.B."/>
            <person name="Mardanov A.V."/>
            <person name="Ravin N.V."/>
            <person name="Frolova A.A."/>
            <person name="Viryasiv M.B."/>
            <person name="Chernyh N.A."/>
            <person name="Bonch-Osmolovskaya E.A."/>
            <person name="Slobodkin A.I."/>
        </authorList>
    </citation>
    <scope>NUCLEOTIDE SEQUENCE [LARGE SCALE GENOMIC DNA]</scope>
    <source>
        <strain evidence="10 11">S69</strain>
    </source>
</reference>
<dbReference type="PROSITE" id="PS50005">
    <property type="entry name" value="TPR"/>
    <property type="match status" value="1"/>
</dbReference>
<dbReference type="PATRIC" id="fig|1156395.6.peg.1300"/>